<organism evidence="3 4">
    <name type="scientific">Limulus polyphemus</name>
    <name type="common">Atlantic horseshoe crab</name>
    <dbReference type="NCBI Taxonomy" id="6850"/>
    <lineage>
        <taxon>Eukaryota</taxon>
        <taxon>Metazoa</taxon>
        <taxon>Ecdysozoa</taxon>
        <taxon>Arthropoda</taxon>
        <taxon>Chelicerata</taxon>
        <taxon>Merostomata</taxon>
        <taxon>Xiphosura</taxon>
        <taxon>Limulidae</taxon>
        <taxon>Limulus</taxon>
    </lineage>
</organism>
<dbReference type="GeneID" id="106457068"/>
<dbReference type="PROSITE" id="PS50234">
    <property type="entry name" value="VWFA"/>
    <property type="match status" value="1"/>
</dbReference>
<accession>A0ABM1AZU7</accession>
<dbReference type="Proteomes" id="UP000694941">
    <property type="component" value="Unplaced"/>
</dbReference>
<evidence type="ECO:0000259" key="1">
    <source>
        <dbReference type="PROSITE" id="PS50234"/>
    </source>
</evidence>
<feature type="domain" description="VIT" evidence="2">
    <location>
        <begin position="47"/>
        <end position="175"/>
    </location>
</feature>
<dbReference type="RefSeq" id="XP_013771908.1">
    <property type="nucleotide sequence ID" value="XM_013916454.2"/>
</dbReference>
<dbReference type="SMART" id="SM00327">
    <property type="entry name" value="VWA"/>
    <property type="match status" value="1"/>
</dbReference>
<gene>
    <name evidence="4" type="primary">LOC106457068</name>
</gene>
<evidence type="ECO:0000259" key="2">
    <source>
        <dbReference type="PROSITE" id="PS51468"/>
    </source>
</evidence>
<proteinExistence type="predicted"/>
<dbReference type="Gene3D" id="3.40.50.410">
    <property type="entry name" value="von Willebrand factor, type A domain"/>
    <property type="match status" value="1"/>
</dbReference>
<evidence type="ECO:0000313" key="3">
    <source>
        <dbReference type="Proteomes" id="UP000694941"/>
    </source>
</evidence>
<dbReference type="Pfam" id="PF13768">
    <property type="entry name" value="VWA_3"/>
    <property type="match status" value="1"/>
</dbReference>
<name>A0ABM1AZU7_LIMPO</name>
<dbReference type="Pfam" id="PF08487">
    <property type="entry name" value="VIT"/>
    <property type="match status" value="1"/>
</dbReference>
<dbReference type="SMART" id="SM00609">
    <property type="entry name" value="VIT"/>
    <property type="match status" value="1"/>
</dbReference>
<dbReference type="InterPro" id="IPR013694">
    <property type="entry name" value="VIT"/>
</dbReference>
<dbReference type="PANTHER" id="PTHR46530">
    <property type="entry name" value="PROTEIN MONO-ADP-RIBOSYLTRANSFERASE PARP4"/>
    <property type="match status" value="1"/>
</dbReference>
<dbReference type="PROSITE" id="PS51468">
    <property type="entry name" value="VIT"/>
    <property type="match status" value="1"/>
</dbReference>
<dbReference type="SUPFAM" id="SSF53300">
    <property type="entry name" value="vWA-like"/>
    <property type="match status" value="1"/>
</dbReference>
<sequence>MDLAFFRCDVKDTYLNRSSFDEKEMSKYNSNIDDVSNIEDPLTKVTLGLQMLDSSGQQLALPLQAVHVRAQMFDLASQVVVFQVYKNTHNKPVEAKYVFPLETGSAVCGFEAYINNKHVVGKVKEKEKAHEEYKEAIKKGHGGYLMDQETPDIFTVSVGNLPPNSTAIIKITYVTETAMEGDVVCFSVPSSVASGIKDGALQQTTQTTTEMVDIENMHGKFSLKMCIEMPFVIRTIQSPTHKIQLKKTETKAVVVVEECSMLNIDFSLRIGLAEVHVPRMWVERHPEEESQACMLTFYPEFEAPELHQPEIVLCIDASNSMKGAPFQDALKVALLCLNHLPEKSLFNLVAFGSVFQELFPSSQPFTSKIKKEAQQFLKHLTPNLGNTELFRPLRFYHLMTNSDKLVNMLVITDGFVNNEGSVITAARKGCSRVRVFTMGVSSTLNKHFLKRVSHHGAGCFEFFDPSRKSKWIQKVNAQLQKVAQPVLTNISVEWKLFDEDAPIPLQAPRQIMSLFSGNRQIIYGFVPHCHMATLKAEVCGQEISTVVSTSELNETVGLVLHKLAARSVIYDWEEGLLDENRIKQLTKKKEQEQEIIDMSTKFGIVCSLTSFVAIEERSEDEDIYGQEPPLEKLLLNEDVDILPYIGYEGDSSHLGISSTTSTTLERNTGDQERLQENFDVEADTDSDDNLDFGCISFLHDDMDVGFSEFDSSPALNIKKLIYVKNFEDGLAMDQASVEDEVNGVDVEAKQMQNHSVITRTRNIKHFQNSTPADHQDVKCLNKELILESAKDVQPFQTKKSKTMASSPTVSPNRIELKEKLTSNASGPSSTLLSKCIDETIEKNASLLTKETDIRFSSDRVCESLPQTAETKSSSSLFGCGKSDLDTLSAPKNITRHAEGTSLIRSHYKSVLNKANTTLSPTTLYKVPVAETVSSPLQLKMKSRHRMVKKMAAPPPPTSVKLAQTADSSQLIQPLPRIRAGYAADHQPAAPPLQRITSGYAADEPMTLSLETSCTGIFGGLQSTAPSTTFSFGNTPFTASSDHESKVTSGTGIFRGVQSTAPLSTFSFGNTPFTASSDHESKVTSGTGIFRGVQSTASLSTFSFGNTPFTASSDHESKVTSDTGIFGYFQSTAPSSTLSFGNTAFSASPGPQSNITSGTDIFGGKYFSPPDLQSTATSSTFSFGNTAFFLPSGPQSKSMFGNTPVSFPSTLFHAKQNFIDLWEEKKSTKDQNFDFSDLNVSEQSQDISEETSKKKYPKLKVLPPKSRFLPRKDKQVELDNNVLYVSKYQKDNEFYFEQDPKELIHQKSDRFVEEITCLILQALSDISSFKGGGIPFTSTVLKHLHKLSSDNLQLEQVLKHFELDLSLENTKGEESVAKTKGRISEGGQFIMDLRLFQKKEDIGVKKIVYSYKS</sequence>
<dbReference type="InterPro" id="IPR031273">
    <property type="entry name" value="PARP4"/>
</dbReference>
<protein>
    <submittedName>
        <fullName evidence="4">Uncharacterized protein LOC106457068</fullName>
    </submittedName>
</protein>
<reference evidence="4" key="1">
    <citation type="submission" date="2025-08" db="UniProtKB">
        <authorList>
            <consortium name="RefSeq"/>
        </authorList>
    </citation>
    <scope>IDENTIFICATION</scope>
    <source>
        <tissue evidence="4">Muscle</tissue>
    </source>
</reference>
<dbReference type="InterPro" id="IPR002035">
    <property type="entry name" value="VWF_A"/>
</dbReference>
<evidence type="ECO:0000313" key="4">
    <source>
        <dbReference type="RefSeq" id="XP_013771908.1"/>
    </source>
</evidence>
<dbReference type="PANTHER" id="PTHR46530:SF1">
    <property type="entry name" value="PROTEIN MONO-ADP-RIBOSYLTRANSFERASE PARP4"/>
    <property type="match status" value="1"/>
</dbReference>
<dbReference type="InterPro" id="IPR036465">
    <property type="entry name" value="vWFA_dom_sf"/>
</dbReference>
<keyword evidence="3" id="KW-1185">Reference proteome</keyword>
<feature type="domain" description="VWFA" evidence="1">
    <location>
        <begin position="310"/>
        <end position="479"/>
    </location>
</feature>